<dbReference type="Gene3D" id="1.20.990.10">
    <property type="entry name" value="NADPH-cytochrome p450 Reductase, Chain A, domain 3"/>
    <property type="match status" value="1"/>
</dbReference>
<dbReference type="GO" id="GO:0005829">
    <property type="term" value="C:cytosol"/>
    <property type="evidence" value="ECO:0007669"/>
    <property type="project" value="TreeGrafter"/>
</dbReference>
<evidence type="ECO:0000259" key="10">
    <source>
        <dbReference type="PROSITE" id="PS51384"/>
    </source>
</evidence>
<protein>
    <recommendedName>
        <fullName evidence="13">NADPH-dependent diflavin oxidoreductase 1</fullName>
    </recommendedName>
</protein>
<evidence type="ECO:0000256" key="7">
    <source>
        <dbReference type="ARBA" id="ARBA00022857"/>
    </source>
</evidence>
<gene>
    <name evidence="11" type="ORF">M408DRAFT_330504</name>
</gene>
<keyword evidence="3" id="KW-0963">Cytoplasm</keyword>
<evidence type="ECO:0000256" key="6">
    <source>
        <dbReference type="ARBA" id="ARBA00022827"/>
    </source>
</evidence>
<name>A0A0C2WJN1_SERVB</name>
<dbReference type="PRINTS" id="PR00371">
    <property type="entry name" value="FPNCR"/>
</dbReference>
<keyword evidence="4" id="KW-0285">Flavoprotein</keyword>
<accession>A0A0C2WJN1</accession>
<evidence type="ECO:0000256" key="4">
    <source>
        <dbReference type="ARBA" id="ARBA00022630"/>
    </source>
</evidence>
<dbReference type="InterPro" id="IPR017938">
    <property type="entry name" value="Riboflavin_synthase-like_b-brl"/>
</dbReference>
<dbReference type="Gene3D" id="2.40.30.10">
    <property type="entry name" value="Translation factors"/>
    <property type="match status" value="1"/>
</dbReference>
<dbReference type="InterPro" id="IPR023173">
    <property type="entry name" value="NADPH_Cyt_P450_Rdtase_alpha"/>
</dbReference>
<dbReference type="PANTHER" id="PTHR19384:SF10">
    <property type="entry name" value="NADPH-DEPENDENT DIFLAVIN OXIDOREDUCTASE 1"/>
    <property type="match status" value="1"/>
</dbReference>
<dbReference type="Gene3D" id="3.40.50.80">
    <property type="entry name" value="Nucleotide-binding domain of ferredoxin-NADP reductase (FNR) module"/>
    <property type="match status" value="1"/>
</dbReference>
<reference evidence="12" key="2">
    <citation type="submission" date="2015-01" db="EMBL/GenBank/DDBJ databases">
        <title>Evolutionary Origins and Diversification of the Mycorrhizal Mutualists.</title>
        <authorList>
            <consortium name="DOE Joint Genome Institute"/>
            <consortium name="Mycorrhizal Genomics Consortium"/>
            <person name="Kohler A."/>
            <person name="Kuo A."/>
            <person name="Nagy L.G."/>
            <person name="Floudas D."/>
            <person name="Copeland A."/>
            <person name="Barry K.W."/>
            <person name="Cichocki N."/>
            <person name="Veneault-Fourrey C."/>
            <person name="LaButti K."/>
            <person name="Lindquist E.A."/>
            <person name="Lipzen A."/>
            <person name="Lundell T."/>
            <person name="Morin E."/>
            <person name="Murat C."/>
            <person name="Riley R."/>
            <person name="Ohm R."/>
            <person name="Sun H."/>
            <person name="Tunlid A."/>
            <person name="Henrissat B."/>
            <person name="Grigoriev I.V."/>
            <person name="Hibbett D.S."/>
            <person name="Martin F."/>
        </authorList>
    </citation>
    <scope>NUCLEOTIDE SEQUENCE [LARGE SCALE GENOMIC DNA]</scope>
    <source>
        <strain evidence="12">MAFF 305830</strain>
    </source>
</reference>
<dbReference type="EMBL" id="KN824305">
    <property type="protein sequence ID" value="KIM26533.1"/>
    <property type="molecule type" value="Genomic_DNA"/>
</dbReference>
<dbReference type="GO" id="GO:0010181">
    <property type="term" value="F:FMN binding"/>
    <property type="evidence" value="ECO:0007669"/>
    <property type="project" value="InterPro"/>
</dbReference>
<reference evidence="11 12" key="1">
    <citation type="submission" date="2014-04" db="EMBL/GenBank/DDBJ databases">
        <authorList>
            <consortium name="DOE Joint Genome Institute"/>
            <person name="Kuo A."/>
            <person name="Zuccaro A."/>
            <person name="Kohler A."/>
            <person name="Nagy L.G."/>
            <person name="Floudas D."/>
            <person name="Copeland A."/>
            <person name="Barry K.W."/>
            <person name="Cichocki N."/>
            <person name="Veneault-Fourrey C."/>
            <person name="LaButti K."/>
            <person name="Lindquist E.A."/>
            <person name="Lipzen A."/>
            <person name="Lundell T."/>
            <person name="Morin E."/>
            <person name="Murat C."/>
            <person name="Sun H."/>
            <person name="Tunlid A."/>
            <person name="Henrissat B."/>
            <person name="Grigoriev I.V."/>
            <person name="Hibbett D.S."/>
            <person name="Martin F."/>
            <person name="Nordberg H.P."/>
            <person name="Cantor M.N."/>
            <person name="Hua S.X."/>
        </authorList>
    </citation>
    <scope>NUCLEOTIDE SEQUENCE [LARGE SCALE GENOMIC DNA]</scope>
    <source>
        <strain evidence="11 12">MAFF 305830</strain>
    </source>
</reference>
<dbReference type="AlphaFoldDB" id="A0A0C2WJN1"/>
<dbReference type="STRING" id="933852.A0A0C2WJN1"/>
<evidence type="ECO:0008006" key="13">
    <source>
        <dbReference type="Google" id="ProtNLM"/>
    </source>
</evidence>
<dbReference type="InterPro" id="IPR001433">
    <property type="entry name" value="OxRdtase_FAD/NAD-bd"/>
</dbReference>
<dbReference type="Gene3D" id="3.40.50.360">
    <property type="match status" value="1"/>
</dbReference>
<dbReference type="GO" id="GO:0016491">
    <property type="term" value="F:oxidoreductase activity"/>
    <property type="evidence" value="ECO:0007669"/>
    <property type="project" value="UniProtKB-KW"/>
</dbReference>
<evidence type="ECO:0000256" key="1">
    <source>
        <dbReference type="ARBA" id="ARBA00001917"/>
    </source>
</evidence>
<evidence type="ECO:0000256" key="5">
    <source>
        <dbReference type="ARBA" id="ARBA00022643"/>
    </source>
</evidence>
<keyword evidence="12" id="KW-1185">Reference proteome</keyword>
<dbReference type="InterPro" id="IPR017927">
    <property type="entry name" value="FAD-bd_FR_type"/>
</dbReference>
<dbReference type="GO" id="GO:0050660">
    <property type="term" value="F:flavin adenine dinucleotide binding"/>
    <property type="evidence" value="ECO:0007669"/>
    <property type="project" value="TreeGrafter"/>
</dbReference>
<dbReference type="PROSITE" id="PS51384">
    <property type="entry name" value="FAD_FR"/>
    <property type="match status" value="1"/>
</dbReference>
<organism evidence="11 12">
    <name type="scientific">Serendipita vermifera MAFF 305830</name>
    <dbReference type="NCBI Taxonomy" id="933852"/>
    <lineage>
        <taxon>Eukaryota</taxon>
        <taxon>Fungi</taxon>
        <taxon>Dikarya</taxon>
        <taxon>Basidiomycota</taxon>
        <taxon>Agaricomycotina</taxon>
        <taxon>Agaricomycetes</taxon>
        <taxon>Sebacinales</taxon>
        <taxon>Serendipitaceae</taxon>
        <taxon>Serendipita</taxon>
    </lineage>
</organism>
<dbReference type="Pfam" id="PF00175">
    <property type="entry name" value="NAD_binding_1"/>
    <property type="match status" value="1"/>
</dbReference>
<feature type="domain" description="Flavodoxin-like" evidence="9">
    <location>
        <begin position="1"/>
        <end position="61"/>
    </location>
</feature>
<sequence length="526" mass="59722">MEFTVFGLGDSAYERFCWASKMLVRRLLSLGAMEFHPSRHSDEQERFGYETALIPWMEEMFETLLTNYPLPDSLQVLPASQLPSPRITLITQEEGSIMPFLPDEPATIYHDAVLIKNQRVTKPDWYQDVRHLTFSFKENLTWAPGDIAVLHPCAQREDVDALLERFGWTSMADKPLRIQQTSSSQPLPAYLLDRPTTLRNLFTSVLDISSVPRKAFFELLVHFTEDELEIGKLQEFTSLSAEGQDDLYEYTHRVRRTILEVLQDFRHISIPLDYIFDVFPLIRPRQFSIASSSQYAKQKNVAPSSTDEPAKSSGTELDLCVAIVSYKTRLKVPRRGLCTTWLASLEPATGEDHTSATTLRIGIRKGALKVPEPGKDEKIAPVICVGPGTGVAPMRAVIQERIVRGEHDNVLYFGCRSAKEDYYYADEWETAAQAGKLTFSVAFSRDQEKKIYVQDLIEQDAFRIWDLVEKQRASVYISGASNKMPAAVKAAIKTAAISEGKLSEEEATKYISTMEWEGRLYEECWS</sequence>
<dbReference type="InterPro" id="IPR003097">
    <property type="entry name" value="CysJ-like_FAD-binding"/>
</dbReference>
<dbReference type="FunFam" id="3.40.50.80:FF:000030">
    <property type="entry name" value="NADPH-dependent diflavin oxidoreductase 1"/>
    <property type="match status" value="1"/>
</dbReference>
<dbReference type="SUPFAM" id="SSF52343">
    <property type="entry name" value="Ferredoxin reductase-like, C-terminal NADP-linked domain"/>
    <property type="match status" value="1"/>
</dbReference>
<evidence type="ECO:0000256" key="8">
    <source>
        <dbReference type="ARBA" id="ARBA00023002"/>
    </source>
</evidence>
<dbReference type="HOGENOM" id="CLU_001570_17_6_1"/>
<dbReference type="PANTHER" id="PTHR19384">
    <property type="entry name" value="NITRIC OXIDE SYNTHASE-RELATED"/>
    <property type="match status" value="1"/>
</dbReference>
<dbReference type="SUPFAM" id="SSF63380">
    <property type="entry name" value="Riboflavin synthase domain-like"/>
    <property type="match status" value="1"/>
</dbReference>
<evidence type="ECO:0000256" key="2">
    <source>
        <dbReference type="ARBA" id="ARBA00001974"/>
    </source>
</evidence>
<feature type="domain" description="FAD-binding FR-type" evidence="10">
    <location>
        <begin position="107"/>
        <end position="371"/>
    </location>
</feature>
<dbReference type="InterPro" id="IPR039261">
    <property type="entry name" value="FNR_nucleotide-bd"/>
</dbReference>
<keyword evidence="7" id="KW-0521">NADP</keyword>
<comment type="cofactor">
    <cofactor evidence="2">
        <name>FAD</name>
        <dbReference type="ChEBI" id="CHEBI:57692"/>
    </cofactor>
</comment>
<dbReference type="InterPro" id="IPR008254">
    <property type="entry name" value="Flavodoxin/NO_synth"/>
</dbReference>
<keyword evidence="8" id="KW-0560">Oxidoreductase</keyword>
<evidence type="ECO:0000256" key="3">
    <source>
        <dbReference type="ARBA" id="ARBA00022490"/>
    </source>
</evidence>
<dbReference type="PROSITE" id="PS50902">
    <property type="entry name" value="FLAVODOXIN_LIKE"/>
    <property type="match status" value="1"/>
</dbReference>
<dbReference type="InterPro" id="IPR029039">
    <property type="entry name" value="Flavoprotein-like_sf"/>
</dbReference>
<evidence type="ECO:0000313" key="12">
    <source>
        <dbReference type="Proteomes" id="UP000054097"/>
    </source>
</evidence>
<proteinExistence type="predicted"/>
<evidence type="ECO:0000313" key="11">
    <source>
        <dbReference type="EMBL" id="KIM26533.1"/>
    </source>
</evidence>
<dbReference type="SUPFAM" id="SSF52218">
    <property type="entry name" value="Flavoproteins"/>
    <property type="match status" value="1"/>
</dbReference>
<dbReference type="Pfam" id="PF00258">
    <property type="entry name" value="Flavodoxin_1"/>
    <property type="match status" value="1"/>
</dbReference>
<dbReference type="InterPro" id="IPR001709">
    <property type="entry name" value="Flavoprot_Pyr_Nucl_cyt_Rdtase"/>
</dbReference>
<dbReference type="OrthoDB" id="1856718at2759"/>
<keyword evidence="6" id="KW-0274">FAD</keyword>
<evidence type="ECO:0000259" key="9">
    <source>
        <dbReference type="PROSITE" id="PS50902"/>
    </source>
</evidence>
<dbReference type="Proteomes" id="UP000054097">
    <property type="component" value="Unassembled WGS sequence"/>
</dbReference>
<dbReference type="Pfam" id="PF00667">
    <property type="entry name" value="FAD_binding_1"/>
    <property type="match status" value="1"/>
</dbReference>
<keyword evidence="5" id="KW-0288">FMN</keyword>
<comment type="cofactor">
    <cofactor evidence="1">
        <name>FMN</name>
        <dbReference type="ChEBI" id="CHEBI:58210"/>
    </cofactor>
</comment>